<evidence type="ECO:0000259" key="9">
    <source>
        <dbReference type="Pfam" id="PF01648"/>
    </source>
</evidence>
<keyword evidence="6 8" id="KW-0443">Lipid metabolism</keyword>
<evidence type="ECO:0000313" key="10">
    <source>
        <dbReference type="EMBL" id="KOO40366.1"/>
    </source>
</evidence>
<dbReference type="InterPro" id="IPR008278">
    <property type="entry name" value="4-PPantetheinyl_Trfase_dom"/>
</dbReference>
<evidence type="ECO:0000256" key="2">
    <source>
        <dbReference type="ARBA" id="ARBA00022679"/>
    </source>
</evidence>
<comment type="cofactor">
    <cofactor evidence="8">
        <name>Mg(2+)</name>
        <dbReference type="ChEBI" id="CHEBI:18420"/>
    </cofactor>
</comment>
<evidence type="ECO:0000256" key="5">
    <source>
        <dbReference type="ARBA" id="ARBA00022842"/>
    </source>
</evidence>
<dbReference type="GO" id="GO:0005737">
    <property type="term" value="C:cytoplasm"/>
    <property type="evidence" value="ECO:0007669"/>
    <property type="project" value="UniProtKB-SubCell"/>
</dbReference>
<feature type="binding site" evidence="8">
    <location>
        <position position="8"/>
    </location>
    <ligand>
        <name>Mg(2+)</name>
        <dbReference type="ChEBI" id="CHEBI:18420"/>
    </ligand>
</feature>
<dbReference type="STRING" id="284581.AMD01_21120"/>
<keyword evidence="7 8" id="KW-0275">Fatty acid biosynthesis</keyword>
<dbReference type="InterPro" id="IPR002582">
    <property type="entry name" value="ACPS"/>
</dbReference>
<comment type="catalytic activity">
    <reaction evidence="8">
        <text>apo-[ACP] + CoA = holo-[ACP] + adenosine 3',5'-bisphosphate + H(+)</text>
        <dbReference type="Rhea" id="RHEA:12068"/>
        <dbReference type="Rhea" id="RHEA-COMP:9685"/>
        <dbReference type="Rhea" id="RHEA-COMP:9690"/>
        <dbReference type="ChEBI" id="CHEBI:15378"/>
        <dbReference type="ChEBI" id="CHEBI:29999"/>
        <dbReference type="ChEBI" id="CHEBI:57287"/>
        <dbReference type="ChEBI" id="CHEBI:58343"/>
        <dbReference type="ChEBI" id="CHEBI:64479"/>
        <dbReference type="EC" id="2.7.8.7"/>
    </reaction>
</comment>
<evidence type="ECO:0000256" key="8">
    <source>
        <dbReference type="HAMAP-Rule" id="MF_00101"/>
    </source>
</evidence>
<gene>
    <name evidence="8" type="primary">acpS</name>
    <name evidence="10" type="ORF">AMD01_21120</name>
</gene>
<reference evidence="11" key="1">
    <citation type="submission" date="2015-08" db="EMBL/GenBank/DDBJ databases">
        <title>Fjat-14210 dsm16467.</title>
        <authorList>
            <person name="Liu B."/>
            <person name="Wang J."/>
            <person name="Zhu Y."/>
            <person name="Liu G."/>
            <person name="Chen Q."/>
            <person name="Chen Z."/>
            <person name="Lan J."/>
            <person name="Che J."/>
            <person name="Ge C."/>
            <person name="Shi H."/>
            <person name="Pan Z."/>
            <person name="Liu X."/>
        </authorList>
    </citation>
    <scope>NUCLEOTIDE SEQUENCE [LARGE SCALE GENOMIC DNA]</scope>
    <source>
        <strain evidence="11">DSM 16467</strain>
    </source>
</reference>
<dbReference type="OrthoDB" id="517356at2"/>
<dbReference type="PATRIC" id="fig|284581.3.peg.1704"/>
<dbReference type="EC" id="2.7.8.7" evidence="8"/>
<dbReference type="InterPro" id="IPR037143">
    <property type="entry name" value="4-PPantetheinyl_Trfase_dom_sf"/>
</dbReference>
<protein>
    <recommendedName>
        <fullName evidence="8">Holo-[acyl-carrier-protein] synthase</fullName>
        <shortName evidence="8">Holo-ACP synthase</shortName>
        <ecNumber evidence="8">2.7.8.7</ecNumber>
    </recommendedName>
    <alternativeName>
        <fullName evidence="8">4'-phosphopantetheinyl transferase AcpS</fullName>
    </alternativeName>
</protein>
<evidence type="ECO:0000256" key="6">
    <source>
        <dbReference type="ARBA" id="ARBA00023098"/>
    </source>
</evidence>
<evidence type="ECO:0000256" key="4">
    <source>
        <dbReference type="ARBA" id="ARBA00022832"/>
    </source>
</evidence>
<evidence type="ECO:0000313" key="11">
    <source>
        <dbReference type="Proteomes" id="UP000037558"/>
    </source>
</evidence>
<feature type="domain" description="4'-phosphopantetheinyl transferase" evidence="9">
    <location>
        <begin position="5"/>
        <end position="113"/>
    </location>
</feature>
<dbReference type="Gene3D" id="3.90.470.20">
    <property type="entry name" value="4'-phosphopantetheinyl transferase domain"/>
    <property type="match status" value="1"/>
</dbReference>
<dbReference type="Proteomes" id="UP000037558">
    <property type="component" value="Unassembled WGS sequence"/>
</dbReference>
<proteinExistence type="inferred from homology"/>
<keyword evidence="2 8" id="KW-0808">Transferase</keyword>
<evidence type="ECO:0000256" key="1">
    <source>
        <dbReference type="ARBA" id="ARBA00022516"/>
    </source>
</evidence>
<comment type="subcellular location">
    <subcellularLocation>
        <location evidence="8">Cytoplasm</location>
    </subcellularLocation>
</comment>
<accession>A0A0M0KNC2</accession>
<dbReference type="AlphaFoldDB" id="A0A0M0KNC2"/>
<dbReference type="EMBL" id="LILC01000035">
    <property type="protein sequence ID" value="KOO40366.1"/>
    <property type="molecule type" value="Genomic_DNA"/>
</dbReference>
<keyword evidence="4 8" id="KW-0276">Fatty acid metabolism</keyword>
<organism evidence="10 11">
    <name type="scientific">Priestia koreensis</name>
    <dbReference type="NCBI Taxonomy" id="284581"/>
    <lineage>
        <taxon>Bacteria</taxon>
        <taxon>Bacillati</taxon>
        <taxon>Bacillota</taxon>
        <taxon>Bacilli</taxon>
        <taxon>Bacillales</taxon>
        <taxon>Bacillaceae</taxon>
        <taxon>Priestia</taxon>
    </lineage>
</organism>
<name>A0A0M0KNC2_9BACI</name>
<keyword evidence="11" id="KW-1185">Reference proteome</keyword>
<comment type="caution">
    <text evidence="10">The sequence shown here is derived from an EMBL/GenBank/DDBJ whole genome shotgun (WGS) entry which is preliminary data.</text>
</comment>
<dbReference type="GO" id="GO:0000287">
    <property type="term" value="F:magnesium ion binding"/>
    <property type="evidence" value="ECO:0007669"/>
    <property type="project" value="UniProtKB-UniRule"/>
</dbReference>
<comment type="similarity">
    <text evidence="8">Belongs to the P-Pant transferase superfamily. AcpS family.</text>
</comment>
<keyword evidence="5 8" id="KW-0460">Magnesium</keyword>
<evidence type="ECO:0000256" key="7">
    <source>
        <dbReference type="ARBA" id="ARBA00023160"/>
    </source>
</evidence>
<dbReference type="GO" id="GO:0006633">
    <property type="term" value="P:fatty acid biosynthetic process"/>
    <property type="evidence" value="ECO:0007669"/>
    <property type="project" value="UniProtKB-UniRule"/>
</dbReference>
<keyword evidence="3 8" id="KW-0479">Metal-binding</keyword>
<dbReference type="HAMAP" id="MF_00101">
    <property type="entry name" value="AcpS"/>
    <property type="match status" value="1"/>
</dbReference>
<comment type="function">
    <text evidence="8">Transfers the 4'-phosphopantetheine moiety from coenzyme A to a Ser of acyl-carrier-protein.</text>
</comment>
<keyword evidence="1 8" id="KW-0444">Lipid biosynthesis</keyword>
<dbReference type="InterPro" id="IPR004568">
    <property type="entry name" value="Ppantetheine-prot_Trfase_dom"/>
</dbReference>
<dbReference type="NCBIfam" id="TIGR00556">
    <property type="entry name" value="pantethn_trn"/>
    <property type="match status" value="1"/>
</dbReference>
<dbReference type="SUPFAM" id="SSF56214">
    <property type="entry name" value="4'-phosphopantetheinyl transferase"/>
    <property type="match status" value="1"/>
</dbReference>
<evidence type="ECO:0000256" key="3">
    <source>
        <dbReference type="ARBA" id="ARBA00022723"/>
    </source>
</evidence>
<keyword evidence="8" id="KW-0963">Cytoplasm</keyword>
<sequence>MIVGTGIDMAELKRIEAVLTRHKAFSQRILTENELSKYNSLSPKRKIEYLAGRFAAKEAFSKAKGTGIGKELSFQDIETGYDSLGKPIILKPRDFNQKIHLSISHTKEYALAQVIIERLSS</sequence>
<dbReference type="NCBIfam" id="TIGR00516">
    <property type="entry name" value="acpS"/>
    <property type="match status" value="1"/>
</dbReference>
<dbReference type="RefSeq" id="WP_053403431.1">
    <property type="nucleotide sequence ID" value="NZ_JAUKEN010000007.1"/>
</dbReference>
<dbReference type="Pfam" id="PF01648">
    <property type="entry name" value="ACPS"/>
    <property type="match status" value="1"/>
</dbReference>
<feature type="binding site" evidence="8">
    <location>
        <position position="58"/>
    </location>
    <ligand>
        <name>Mg(2+)</name>
        <dbReference type="ChEBI" id="CHEBI:18420"/>
    </ligand>
</feature>
<dbReference type="GO" id="GO:0008897">
    <property type="term" value="F:holo-[acyl-carrier-protein] synthase activity"/>
    <property type="evidence" value="ECO:0007669"/>
    <property type="project" value="UniProtKB-UniRule"/>
</dbReference>